<accession>A0A9P9K547</accession>
<feature type="region of interest" description="Disordered" evidence="1">
    <location>
        <begin position="31"/>
        <end position="56"/>
    </location>
</feature>
<sequence>MELQTGATAPSVSISEPLLVQIELLNPPDDWSGITSSAERRRRQNRVNQRTWPVTDEVGPPRQITLADRAEHLAVTNGAVILAQGYLLLPTADRRAKARLFTSSAYNDYSSGVPQLGHLPALTHLNVLDAMARNAAVIGFSIKGLCRDDLISPFNTHGPSLPWVGEIAAACPATLLPTPVQQTIIHHPWIDLIPIPRFRDNVLLAMAAGVLDEDELCADMLSLDNGRGENASLIVWVGSWDLRGWEASIPFLRKWGWLLTDCRELCLATNEWRDRRGEKRLTF</sequence>
<dbReference type="Pfam" id="PF11905">
    <property type="entry name" value="DUF3425"/>
    <property type="match status" value="1"/>
</dbReference>
<dbReference type="PANTHER" id="PTHR38116">
    <property type="entry name" value="CHROMOSOME 7, WHOLE GENOME SHOTGUN SEQUENCE"/>
    <property type="match status" value="1"/>
</dbReference>
<evidence type="ECO:0000313" key="2">
    <source>
        <dbReference type="EMBL" id="KAH7240524.1"/>
    </source>
</evidence>
<dbReference type="Proteomes" id="UP000736672">
    <property type="component" value="Unassembled WGS sequence"/>
</dbReference>
<gene>
    <name evidence="2" type="ORF">B0J15DRAFT_405074</name>
</gene>
<dbReference type="PANTHER" id="PTHR38116:SF1">
    <property type="entry name" value="BZIP DOMAIN-CONTAINING PROTEIN"/>
    <property type="match status" value="1"/>
</dbReference>
<dbReference type="OrthoDB" id="2245989at2759"/>
<evidence type="ECO:0000313" key="3">
    <source>
        <dbReference type="Proteomes" id="UP000736672"/>
    </source>
</evidence>
<reference evidence="2" key="1">
    <citation type="journal article" date="2021" name="Nat. Commun.">
        <title>Genetic determinants of endophytism in the Arabidopsis root mycobiome.</title>
        <authorList>
            <person name="Mesny F."/>
            <person name="Miyauchi S."/>
            <person name="Thiergart T."/>
            <person name="Pickel B."/>
            <person name="Atanasova L."/>
            <person name="Karlsson M."/>
            <person name="Huettel B."/>
            <person name="Barry K.W."/>
            <person name="Haridas S."/>
            <person name="Chen C."/>
            <person name="Bauer D."/>
            <person name="Andreopoulos W."/>
            <person name="Pangilinan J."/>
            <person name="LaButti K."/>
            <person name="Riley R."/>
            <person name="Lipzen A."/>
            <person name="Clum A."/>
            <person name="Drula E."/>
            <person name="Henrissat B."/>
            <person name="Kohler A."/>
            <person name="Grigoriev I.V."/>
            <person name="Martin F.M."/>
            <person name="Hacquard S."/>
        </authorList>
    </citation>
    <scope>NUCLEOTIDE SEQUENCE</scope>
    <source>
        <strain evidence="2">FSSC 5 MPI-SDFR-AT-0091</strain>
    </source>
</reference>
<proteinExistence type="predicted"/>
<dbReference type="InterPro" id="IPR021833">
    <property type="entry name" value="DUF3425"/>
</dbReference>
<dbReference type="EMBL" id="JAGTJS010000020">
    <property type="protein sequence ID" value="KAH7240524.1"/>
    <property type="molecule type" value="Genomic_DNA"/>
</dbReference>
<protein>
    <recommendedName>
        <fullName evidence="4">Aryl-alcohol dehydrogenase</fullName>
    </recommendedName>
</protein>
<keyword evidence="3" id="KW-1185">Reference proteome</keyword>
<evidence type="ECO:0000256" key="1">
    <source>
        <dbReference type="SAM" id="MobiDB-lite"/>
    </source>
</evidence>
<organism evidence="2 3">
    <name type="scientific">Fusarium solani</name>
    <name type="common">Filamentous fungus</name>
    <dbReference type="NCBI Taxonomy" id="169388"/>
    <lineage>
        <taxon>Eukaryota</taxon>
        <taxon>Fungi</taxon>
        <taxon>Dikarya</taxon>
        <taxon>Ascomycota</taxon>
        <taxon>Pezizomycotina</taxon>
        <taxon>Sordariomycetes</taxon>
        <taxon>Hypocreomycetidae</taxon>
        <taxon>Hypocreales</taxon>
        <taxon>Nectriaceae</taxon>
        <taxon>Fusarium</taxon>
        <taxon>Fusarium solani species complex</taxon>
    </lineage>
</organism>
<name>A0A9P9K547_FUSSL</name>
<dbReference type="AlphaFoldDB" id="A0A9P9K547"/>
<evidence type="ECO:0008006" key="4">
    <source>
        <dbReference type="Google" id="ProtNLM"/>
    </source>
</evidence>
<comment type="caution">
    <text evidence="2">The sequence shown here is derived from an EMBL/GenBank/DDBJ whole genome shotgun (WGS) entry which is preliminary data.</text>
</comment>